<protein>
    <submittedName>
        <fullName evidence="2">HTH-type transcriptional regulator IscR</fullName>
    </submittedName>
</protein>
<dbReference type="PROSITE" id="PS51197">
    <property type="entry name" value="HTH_RRF2_2"/>
    <property type="match status" value="1"/>
</dbReference>
<dbReference type="GO" id="GO:0005829">
    <property type="term" value="C:cytosol"/>
    <property type="evidence" value="ECO:0007669"/>
    <property type="project" value="TreeGrafter"/>
</dbReference>
<dbReference type="Pfam" id="PF02082">
    <property type="entry name" value="Rrf2"/>
    <property type="match status" value="1"/>
</dbReference>
<evidence type="ECO:0000313" key="3">
    <source>
        <dbReference type="Proteomes" id="UP000266796"/>
    </source>
</evidence>
<dbReference type="RefSeq" id="WP_108673777.1">
    <property type="nucleotide sequence ID" value="NZ_CP025628.1"/>
</dbReference>
<dbReference type="PANTHER" id="PTHR33221">
    <property type="entry name" value="WINGED HELIX-TURN-HELIX TRANSCRIPTIONAL REGULATOR, RRF2 FAMILY"/>
    <property type="match status" value="1"/>
</dbReference>
<accession>A0A3Q8EU21</accession>
<evidence type="ECO:0000313" key="2">
    <source>
        <dbReference type="EMBL" id="AWD32359.1"/>
    </source>
</evidence>
<dbReference type="GO" id="GO:0003677">
    <property type="term" value="F:DNA binding"/>
    <property type="evidence" value="ECO:0007669"/>
    <property type="project" value="UniProtKB-KW"/>
</dbReference>
<name>A0A3Q8EU21_9PROT</name>
<dbReference type="Gene3D" id="1.10.10.10">
    <property type="entry name" value="Winged helix-like DNA-binding domain superfamily/Winged helix DNA-binding domain"/>
    <property type="match status" value="1"/>
</dbReference>
<dbReference type="AlphaFoldDB" id="A0A3Q8EU21"/>
<dbReference type="GO" id="GO:0003700">
    <property type="term" value="F:DNA-binding transcription factor activity"/>
    <property type="evidence" value="ECO:0007669"/>
    <property type="project" value="TreeGrafter"/>
</dbReference>
<dbReference type="InterPro" id="IPR000944">
    <property type="entry name" value="Tscrpt_reg_Rrf2"/>
</dbReference>
<dbReference type="InterPro" id="IPR036390">
    <property type="entry name" value="WH_DNA-bd_sf"/>
</dbReference>
<dbReference type="InterPro" id="IPR036388">
    <property type="entry name" value="WH-like_DNA-bd_sf"/>
</dbReference>
<keyword evidence="3" id="KW-1185">Reference proteome</keyword>
<sequence length="153" mass="17435">MKLNTKGRFAVIAMIDIAIFQRDGRVNVSDISKRQNISMSYLEQLLGKLRNGGLLNSMRGPKGGYLLNKSDKDIKIADIIFAIEESLDTTSCHGKMNCNIGKMKNSKICITHNLWTSLNKIIWNYLKSITLHDLINNKLNNINNFKKEMEIFT</sequence>
<dbReference type="KEGG" id="kso:CKSOR_00237"/>
<dbReference type="OrthoDB" id="9808360at2"/>
<proteinExistence type="predicted"/>
<dbReference type="Proteomes" id="UP000266796">
    <property type="component" value="Chromosome"/>
</dbReference>
<reference evidence="2 3" key="1">
    <citation type="journal article" date="2018" name="Parasitology">
        <title>The reduced genome of Candidatus Kinetoplastibacterium sorsogonicusi, the endosymbiont of Kentomonas sorsogonicus (Trypanosomatidae): loss of the haem-synthesis pathway.</title>
        <authorList>
            <person name="Silva F.M."/>
            <person name="Kostygov A.Y."/>
            <person name="Spodareva V.V."/>
            <person name="Butenko A."/>
            <person name="Tossou R."/>
            <person name="Lukes J."/>
            <person name="Yurchenko V."/>
            <person name="Alves J.M.P."/>
        </authorList>
    </citation>
    <scope>NUCLEOTIDE SEQUENCE [LARGE SCALE GENOMIC DNA]</scope>
    <source>
        <strain evidence="2 3">MF-08</strain>
    </source>
</reference>
<dbReference type="SUPFAM" id="SSF46785">
    <property type="entry name" value="Winged helix' DNA-binding domain"/>
    <property type="match status" value="1"/>
</dbReference>
<gene>
    <name evidence="2" type="primary">iscR</name>
    <name evidence="2" type="ORF">CKSOR_00237</name>
</gene>
<dbReference type="EMBL" id="CP025628">
    <property type="protein sequence ID" value="AWD32359.1"/>
    <property type="molecule type" value="Genomic_DNA"/>
</dbReference>
<dbReference type="PROSITE" id="PS01332">
    <property type="entry name" value="HTH_RRF2_1"/>
    <property type="match status" value="1"/>
</dbReference>
<dbReference type="NCBIfam" id="TIGR00738">
    <property type="entry name" value="rrf2_super"/>
    <property type="match status" value="1"/>
</dbReference>
<dbReference type="InterPro" id="IPR030489">
    <property type="entry name" value="TR_Rrf2-type_CS"/>
</dbReference>
<organism evidence="2 3">
    <name type="scientific">Candidatus Kinetoplastidibacterium kentomonadis</name>
    <dbReference type="NCBI Taxonomy" id="1576550"/>
    <lineage>
        <taxon>Bacteria</taxon>
        <taxon>Pseudomonadati</taxon>
        <taxon>Pseudomonadota</taxon>
        <taxon>Betaproteobacteria</taxon>
        <taxon>Candidatus Kinetoplastidibacterium</taxon>
    </lineage>
</organism>
<evidence type="ECO:0000256" key="1">
    <source>
        <dbReference type="ARBA" id="ARBA00023125"/>
    </source>
</evidence>
<keyword evidence="1" id="KW-0238">DNA-binding</keyword>
<dbReference type="PANTHER" id="PTHR33221:SF5">
    <property type="entry name" value="HTH-TYPE TRANSCRIPTIONAL REGULATOR ISCR"/>
    <property type="match status" value="1"/>
</dbReference>
<dbReference type="FunFam" id="1.10.10.10:FF:000026">
    <property type="entry name" value="HTH-type transcriptional regulator IscR"/>
    <property type="match status" value="1"/>
</dbReference>